<dbReference type="AlphaFoldDB" id="A0A0E9V220"/>
<accession>A0A0E9V220</accession>
<reference evidence="1" key="2">
    <citation type="journal article" date="2015" name="Fish Shellfish Immunol.">
        <title>Early steps in the European eel (Anguilla anguilla)-Vibrio vulnificus interaction in the gills: Role of the RtxA13 toxin.</title>
        <authorList>
            <person name="Callol A."/>
            <person name="Pajuelo D."/>
            <person name="Ebbesson L."/>
            <person name="Teles M."/>
            <person name="MacKenzie S."/>
            <person name="Amaro C."/>
        </authorList>
    </citation>
    <scope>NUCLEOTIDE SEQUENCE</scope>
</reference>
<organism evidence="1">
    <name type="scientific">Anguilla anguilla</name>
    <name type="common">European freshwater eel</name>
    <name type="synonym">Muraena anguilla</name>
    <dbReference type="NCBI Taxonomy" id="7936"/>
    <lineage>
        <taxon>Eukaryota</taxon>
        <taxon>Metazoa</taxon>
        <taxon>Chordata</taxon>
        <taxon>Craniata</taxon>
        <taxon>Vertebrata</taxon>
        <taxon>Euteleostomi</taxon>
        <taxon>Actinopterygii</taxon>
        <taxon>Neopterygii</taxon>
        <taxon>Teleostei</taxon>
        <taxon>Anguilliformes</taxon>
        <taxon>Anguillidae</taxon>
        <taxon>Anguilla</taxon>
    </lineage>
</organism>
<protein>
    <submittedName>
        <fullName evidence="1">Uncharacterized protein</fullName>
    </submittedName>
</protein>
<proteinExistence type="predicted"/>
<dbReference type="EMBL" id="GBXM01037097">
    <property type="protein sequence ID" value="JAH71480.1"/>
    <property type="molecule type" value="Transcribed_RNA"/>
</dbReference>
<evidence type="ECO:0000313" key="1">
    <source>
        <dbReference type="EMBL" id="JAH71480.1"/>
    </source>
</evidence>
<sequence>MLLLPSILTSVSPFSKASLLTKCQHIRATHHIHFKKP</sequence>
<name>A0A0E9V220_ANGAN</name>
<reference evidence="1" key="1">
    <citation type="submission" date="2014-11" db="EMBL/GenBank/DDBJ databases">
        <authorList>
            <person name="Amaro Gonzalez C."/>
        </authorList>
    </citation>
    <scope>NUCLEOTIDE SEQUENCE</scope>
</reference>